<dbReference type="InterPro" id="IPR037495">
    <property type="entry name" value="CLE41/42/44"/>
</dbReference>
<comment type="caution">
    <text evidence="3">The sequence shown here is derived from an EMBL/GenBank/DDBJ whole genome shotgun (WGS) entry which is preliminary data.</text>
</comment>
<proteinExistence type="predicted"/>
<dbReference type="GO" id="GO:0010089">
    <property type="term" value="P:xylem development"/>
    <property type="evidence" value="ECO:0007669"/>
    <property type="project" value="InterPro"/>
</dbReference>
<feature type="region of interest" description="Disordered" evidence="1">
    <location>
        <begin position="68"/>
        <end position="124"/>
    </location>
</feature>
<organism evidence="3 4">
    <name type="scientific">Rubroshorea leprosula</name>
    <dbReference type="NCBI Taxonomy" id="152421"/>
    <lineage>
        <taxon>Eukaryota</taxon>
        <taxon>Viridiplantae</taxon>
        <taxon>Streptophyta</taxon>
        <taxon>Embryophyta</taxon>
        <taxon>Tracheophyta</taxon>
        <taxon>Spermatophyta</taxon>
        <taxon>Magnoliopsida</taxon>
        <taxon>eudicotyledons</taxon>
        <taxon>Gunneridae</taxon>
        <taxon>Pentapetalae</taxon>
        <taxon>rosids</taxon>
        <taxon>malvids</taxon>
        <taxon>Malvales</taxon>
        <taxon>Dipterocarpaceae</taxon>
        <taxon>Rubroshorea</taxon>
    </lineage>
</organism>
<feature type="compositionally biased region" description="Basic and acidic residues" evidence="1">
    <location>
        <begin position="109"/>
        <end position="124"/>
    </location>
</feature>
<evidence type="ECO:0000256" key="2">
    <source>
        <dbReference type="SAM" id="Phobius"/>
    </source>
</evidence>
<dbReference type="AlphaFoldDB" id="A0AAV5KIT9"/>
<accession>A0AAV5KIT9</accession>
<dbReference type="PANTHER" id="PTHR35301:SF3">
    <property type="entry name" value="CLE03 PROTEIN"/>
    <property type="match status" value="1"/>
</dbReference>
<dbReference type="PANTHER" id="PTHR35301">
    <property type="entry name" value="CLAVATA3/ESR (CLE)-RELATED PROTEIN 41-RELATED"/>
    <property type="match status" value="1"/>
</dbReference>
<feature type="transmembrane region" description="Helical" evidence="2">
    <location>
        <begin position="20"/>
        <end position="37"/>
    </location>
</feature>
<keyword evidence="2" id="KW-1133">Transmembrane helix</keyword>
<protein>
    <submittedName>
        <fullName evidence="3">Uncharacterized protein</fullName>
    </submittedName>
</protein>
<dbReference type="EMBL" id="BPVZ01000066">
    <property type="protein sequence ID" value="GKV24525.1"/>
    <property type="molecule type" value="Genomic_DNA"/>
</dbReference>
<sequence length="124" mass="13809">MHDFCTYSSSCMASDGTSPVVSPLTLFFFLLIMMFHLHSATLLPREHFPHITSRKLGSASTMVAGTDIKTNALSVPPPGRRRSSLPWQERVYNTSSHEVPSGPNPISNRLRDRPKEGERMPTTP</sequence>
<evidence type="ECO:0000313" key="4">
    <source>
        <dbReference type="Proteomes" id="UP001054252"/>
    </source>
</evidence>
<evidence type="ECO:0000256" key="1">
    <source>
        <dbReference type="SAM" id="MobiDB-lite"/>
    </source>
</evidence>
<keyword evidence="2" id="KW-0472">Membrane</keyword>
<keyword evidence="2" id="KW-0812">Transmembrane</keyword>
<dbReference type="GO" id="GO:0033612">
    <property type="term" value="F:receptor serine/threonine kinase binding"/>
    <property type="evidence" value="ECO:0007669"/>
    <property type="project" value="InterPro"/>
</dbReference>
<gene>
    <name evidence="3" type="ORF">SLEP1_g34128</name>
</gene>
<dbReference type="Proteomes" id="UP001054252">
    <property type="component" value="Unassembled WGS sequence"/>
</dbReference>
<dbReference type="GO" id="GO:0048046">
    <property type="term" value="C:apoplast"/>
    <property type="evidence" value="ECO:0007669"/>
    <property type="project" value="TreeGrafter"/>
</dbReference>
<evidence type="ECO:0000313" key="3">
    <source>
        <dbReference type="EMBL" id="GKV24525.1"/>
    </source>
</evidence>
<reference evidence="3 4" key="1">
    <citation type="journal article" date="2021" name="Commun. Biol.">
        <title>The genome of Shorea leprosula (Dipterocarpaceae) highlights the ecological relevance of drought in aseasonal tropical rainforests.</title>
        <authorList>
            <person name="Ng K.K.S."/>
            <person name="Kobayashi M.J."/>
            <person name="Fawcett J.A."/>
            <person name="Hatakeyama M."/>
            <person name="Paape T."/>
            <person name="Ng C.H."/>
            <person name="Ang C.C."/>
            <person name="Tnah L.H."/>
            <person name="Lee C.T."/>
            <person name="Nishiyama T."/>
            <person name="Sese J."/>
            <person name="O'Brien M.J."/>
            <person name="Copetti D."/>
            <person name="Mohd Noor M.I."/>
            <person name="Ong R.C."/>
            <person name="Putra M."/>
            <person name="Sireger I.Z."/>
            <person name="Indrioko S."/>
            <person name="Kosugi Y."/>
            <person name="Izuno A."/>
            <person name="Isagi Y."/>
            <person name="Lee S.L."/>
            <person name="Shimizu K.K."/>
        </authorList>
    </citation>
    <scope>NUCLEOTIDE SEQUENCE [LARGE SCALE GENOMIC DNA]</scope>
    <source>
        <strain evidence="3">214</strain>
    </source>
</reference>
<keyword evidence="4" id="KW-1185">Reference proteome</keyword>
<name>A0AAV5KIT9_9ROSI</name>